<dbReference type="PROSITE" id="PS52050">
    <property type="entry name" value="WYL"/>
    <property type="match status" value="1"/>
</dbReference>
<dbReference type="AlphaFoldDB" id="A0A212U184"/>
<evidence type="ECO:0000256" key="2">
    <source>
        <dbReference type="ARBA" id="ARBA00023163"/>
    </source>
</evidence>
<dbReference type="PANTHER" id="PTHR34580">
    <property type="match status" value="1"/>
</dbReference>
<dbReference type="EMBL" id="FYEZ01000002">
    <property type="protein sequence ID" value="SNC71896.1"/>
    <property type="molecule type" value="Genomic_DNA"/>
</dbReference>
<keyword evidence="5" id="KW-1185">Reference proteome</keyword>
<dbReference type="Gene3D" id="1.10.10.10">
    <property type="entry name" value="Winged helix-like DNA-binding domain superfamily/Winged helix DNA-binding domain"/>
    <property type="match status" value="1"/>
</dbReference>
<dbReference type="Pfam" id="PF13280">
    <property type="entry name" value="WYL"/>
    <property type="match status" value="1"/>
</dbReference>
<keyword evidence="2" id="KW-0804">Transcription</keyword>
<dbReference type="InterPro" id="IPR028349">
    <property type="entry name" value="PafC-like"/>
</dbReference>
<protein>
    <submittedName>
        <fullName evidence="4">Predicted DNA-binding transcriptional regulator YafY, contains an HTH and WYL domains</fullName>
    </submittedName>
</protein>
<dbReference type="Pfam" id="PF08279">
    <property type="entry name" value="HTH_11"/>
    <property type="match status" value="1"/>
</dbReference>
<dbReference type="GO" id="GO:0003700">
    <property type="term" value="F:DNA-binding transcription factor activity"/>
    <property type="evidence" value="ECO:0007669"/>
    <property type="project" value="InterPro"/>
</dbReference>
<dbReference type="InterPro" id="IPR026881">
    <property type="entry name" value="WYL_dom"/>
</dbReference>
<evidence type="ECO:0000313" key="4">
    <source>
        <dbReference type="EMBL" id="SNC71896.1"/>
    </source>
</evidence>
<dbReference type="InterPro" id="IPR001034">
    <property type="entry name" value="DeoR_HTH"/>
</dbReference>
<dbReference type="InterPro" id="IPR013196">
    <property type="entry name" value="HTH_11"/>
</dbReference>
<dbReference type="PANTHER" id="PTHR34580:SF1">
    <property type="entry name" value="PROTEIN PAFC"/>
    <property type="match status" value="1"/>
</dbReference>
<evidence type="ECO:0000259" key="3">
    <source>
        <dbReference type="PROSITE" id="PS51000"/>
    </source>
</evidence>
<dbReference type="Pfam" id="PF25583">
    <property type="entry name" value="WCX"/>
    <property type="match status" value="1"/>
</dbReference>
<accession>A0A212U184</accession>
<dbReference type="InterPro" id="IPR057727">
    <property type="entry name" value="WCX_dom"/>
</dbReference>
<dbReference type="Proteomes" id="UP000198122">
    <property type="component" value="Unassembled WGS sequence"/>
</dbReference>
<name>A0A212U184_9MICO</name>
<reference evidence="4 5" key="1">
    <citation type="submission" date="2017-06" db="EMBL/GenBank/DDBJ databases">
        <authorList>
            <person name="Kim H.J."/>
            <person name="Triplett B.A."/>
        </authorList>
    </citation>
    <scope>NUCLEOTIDE SEQUENCE [LARGE SCALE GENOMIC DNA]</scope>
    <source>
        <strain evidence="4 5">DSM 22179</strain>
    </source>
</reference>
<dbReference type="SUPFAM" id="SSF46785">
    <property type="entry name" value="Winged helix' DNA-binding domain"/>
    <property type="match status" value="1"/>
</dbReference>
<dbReference type="InterPro" id="IPR036388">
    <property type="entry name" value="WH-like_DNA-bd_sf"/>
</dbReference>
<evidence type="ECO:0000256" key="1">
    <source>
        <dbReference type="ARBA" id="ARBA00023015"/>
    </source>
</evidence>
<gene>
    <name evidence="4" type="ORF">SAMN05445756_1653</name>
</gene>
<organism evidence="4 5">
    <name type="scientific">Kytococcus aerolatus</name>
    <dbReference type="NCBI Taxonomy" id="592308"/>
    <lineage>
        <taxon>Bacteria</taxon>
        <taxon>Bacillati</taxon>
        <taxon>Actinomycetota</taxon>
        <taxon>Actinomycetes</taxon>
        <taxon>Micrococcales</taxon>
        <taxon>Kytococcaceae</taxon>
        <taxon>Kytococcus</taxon>
    </lineage>
</organism>
<keyword evidence="4" id="KW-0238">DNA-binding</keyword>
<dbReference type="PROSITE" id="PS51000">
    <property type="entry name" value="HTH_DEOR_2"/>
    <property type="match status" value="1"/>
</dbReference>
<evidence type="ECO:0000313" key="5">
    <source>
        <dbReference type="Proteomes" id="UP000198122"/>
    </source>
</evidence>
<feature type="domain" description="HTH deoR-type" evidence="3">
    <location>
        <begin position="2"/>
        <end position="60"/>
    </location>
</feature>
<dbReference type="PIRSF" id="PIRSF016838">
    <property type="entry name" value="PafC"/>
    <property type="match status" value="1"/>
</dbReference>
<proteinExistence type="predicted"/>
<dbReference type="InterPro" id="IPR036390">
    <property type="entry name" value="WH_DNA-bd_sf"/>
</dbReference>
<dbReference type="OrthoDB" id="3171994at2"/>
<dbReference type="GO" id="GO:0003677">
    <property type="term" value="F:DNA binding"/>
    <property type="evidence" value="ECO:0007669"/>
    <property type="project" value="UniProtKB-KW"/>
</dbReference>
<dbReference type="InterPro" id="IPR051534">
    <property type="entry name" value="CBASS_pafABC_assoc_protein"/>
</dbReference>
<dbReference type="RefSeq" id="WP_159461894.1">
    <property type="nucleotide sequence ID" value="NZ_FYEZ01000002.1"/>
</dbReference>
<keyword evidence="1" id="KW-0805">Transcription regulation</keyword>
<sequence length="327" mass="36572">MKSSRLLSILLLLQTHERMTSKELARRFEVSPRTILRDVEALSAAGVPVHTEQGRGGAIVLDRRSRLDVARLDPAELQLLTVAGLDANLLEQVGLQAVNASAQEKLTAVATRGQVPTRSHLSEVLLIDPSGWFTTGRELDLTDLLAAARERRRIRLRYRHSGETTGQWLTSDPYGLVNKAGSWYLVADVNGKPHMFNTTRIEDREALTDTAVLRADCDLRSVWWDLLTDFQSAPGIEVHALLRSTRLDLAQRILGTRIANITNTDEEWTTITVRYPDVESVRQLLQFGDHIRILSPVEAVTRFHDVAAQIMQAHSSNSSTNVPDQYT</sequence>